<protein>
    <submittedName>
        <fullName evidence="8">Serine/threonine-protein kinase PknB</fullName>
        <ecNumber evidence="8">2.7.11.1</ecNumber>
    </submittedName>
</protein>
<evidence type="ECO:0000256" key="4">
    <source>
        <dbReference type="ARBA" id="ARBA00022840"/>
    </source>
</evidence>
<keyword evidence="2 5" id="KW-0547">Nucleotide-binding</keyword>
<dbReference type="RefSeq" id="WP_145170077.1">
    <property type="nucleotide sequence ID" value="NZ_CP036525.1"/>
</dbReference>
<feature type="region of interest" description="Disordered" evidence="6">
    <location>
        <begin position="435"/>
        <end position="457"/>
    </location>
</feature>
<dbReference type="Gene3D" id="2.160.20.10">
    <property type="entry name" value="Single-stranded right-handed beta-helix, Pectin lyase-like"/>
    <property type="match status" value="1"/>
</dbReference>
<feature type="compositionally biased region" description="Polar residues" evidence="6">
    <location>
        <begin position="437"/>
        <end position="451"/>
    </location>
</feature>
<dbReference type="InterPro" id="IPR008271">
    <property type="entry name" value="Ser/Thr_kinase_AS"/>
</dbReference>
<sequence>MTGNASTDLPSDDELPSSVDSQRLDALHQLAIDLQNSGEPDFLNAALKTVPAHQRPDYRTALCLRFSKDEPTYFGSIEDLTQSLIATQDVGDSNDSLGFEATIDHPKGFAAGAKLPDLPPTNRANRDGASGASDLPSHVGKFLIKAELGRGAFGVVYLGFDEELQRNVAIKVSLVADKKIQEKLRIEASKVAQIESDGIVPVYHIGTTQAGVFYIVQKYIEGSTLRDIVRQGPLSPARATGLMRDIALGLEPAHLQDILHRDLKPDNILMEQSGRAWIADFGLAISESEQNSGRRELAGTLPYMSPEQINGRIDFLDPRSDLWALGVIYYELLTGKLPFAGKSRTVLTEQICQLDPRPLQQRAPGHLTEEMNAIFERCCAKKPSDRYATVREFAISLDILLASGLSDHNIRGESMEPRFGDSTIHFGTASGRFGSSLLHSRTPTTQQNSSQADTVGASAATGSAATGSVAASSLGSGSIAGDGHLSHRSQQSSPTSWWFSAAKVAALVVAATALSIGYQRITATPKDDGGVANSDAPADSGAGQSIVGGGDNVVASANGAAAQSGSLLDSSVGPVSMGPAIVPGSDADHAAPAPSLAADASLGTAPVDPESGSKTSPTPSPTKPAYDADGSAQKPYLVDASGNGSHLTIADAIATGGPGAIIELMPGLYPESIRITKSCTIRGVLRSSPDADLECEIENDDAAPITIDCPTGKVSIENIFIDGKGRNRDSKFNAVDVLGGTLLIADCDLETSSQNCVKVHRDANFGARDCHFVDANEFSISTKDHGVVQVTGCVFDSSGVQLVGGTGTISDCKFYGKSGVHVAQNTRDVQLVRSSFSGNTRSAISATGGGKLVARECEISNCEIGVHTALSVAEAKPTGADAGTDQSKAKNEAPKSTVGAGPKQSDGPVVDLFGITIDVGVIGVLADGNCQIRMSENCTIRGTTTAIGVGAGSVTAVDTTIVGSRDQAIQMTASQSVVRLAEVNLIRSGDTAVQVLAGRGEFKNVRIEDCRYAFQVSRIDTTADISILDVDVIKCSGVGLVIEDAANANIVGFSVDGGVYGIYAKGVDAASLTSPAAVNVRLTRSKFTGQSDHVILATGNTQISVDDLTWEAIQKVGGAQTLSPASVSFKDGPAKPSMVGEGG</sequence>
<dbReference type="AlphaFoldDB" id="A0A517NBS2"/>
<dbReference type="PROSITE" id="PS00108">
    <property type="entry name" value="PROTEIN_KINASE_ST"/>
    <property type="match status" value="1"/>
</dbReference>
<feature type="region of interest" description="Disordered" evidence="6">
    <location>
        <begin position="877"/>
        <end position="903"/>
    </location>
</feature>
<dbReference type="InterPro" id="IPR011050">
    <property type="entry name" value="Pectin_lyase_fold/virulence"/>
</dbReference>
<dbReference type="OrthoDB" id="256097at2"/>
<accession>A0A517NBS2</accession>
<dbReference type="GO" id="GO:0004674">
    <property type="term" value="F:protein serine/threonine kinase activity"/>
    <property type="evidence" value="ECO:0007669"/>
    <property type="project" value="UniProtKB-EC"/>
</dbReference>
<dbReference type="Proteomes" id="UP000318538">
    <property type="component" value="Chromosome"/>
</dbReference>
<proteinExistence type="predicted"/>
<dbReference type="GO" id="GO:0005524">
    <property type="term" value="F:ATP binding"/>
    <property type="evidence" value="ECO:0007669"/>
    <property type="project" value="UniProtKB-UniRule"/>
</dbReference>
<reference evidence="8 9" key="1">
    <citation type="submission" date="2019-02" db="EMBL/GenBank/DDBJ databases">
        <title>Deep-cultivation of Planctomycetes and their phenomic and genomic characterization uncovers novel biology.</title>
        <authorList>
            <person name="Wiegand S."/>
            <person name="Jogler M."/>
            <person name="Boedeker C."/>
            <person name="Pinto D."/>
            <person name="Vollmers J."/>
            <person name="Rivas-Marin E."/>
            <person name="Kohn T."/>
            <person name="Peeters S.H."/>
            <person name="Heuer A."/>
            <person name="Rast P."/>
            <person name="Oberbeckmann S."/>
            <person name="Bunk B."/>
            <person name="Jeske O."/>
            <person name="Meyerdierks A."/>
            <person name="Storesund J.E."/>
            <person name="Kallscheuer N."/>
            <person name="Luecker S."/>
            <person name="Lage O.M."/>
            <person name="Pohl T."/>
            <person name="Merkel B.J."/>
            <person name="Hornburger P."/>
            <person name="Mueller R.-W."/>
            <person name="Bruemmer F."/>
            <person name="Labrenz M."/>
            <person name="Spormann A.M."/>
            <person name="Op den Camp H."/>
            <person name="Overmann J."/>
            <person name="Amann R."/>
            <person name="Jetten M.S.M."/>
            <person name="Mascher T."/>
            <person name="Medema M.H."/>
            <person name="Devos D.P."/>
            <person name="Kaster A.-K."/>
            <person name="Ovreas L."/>
            <person name="Rohde M."/>
            <person name="Galperin M.Y."/>
            <person name="Jogler C."/>
        </authorList>
    </citation>
    <scope>NUCLEOTIDE SEQUENCE [LARGE SCALE GENOMIC DNA]</scope>
    <source>
        <strain evidence="8 9">K22_7</strain>
    </source>
</reference>
<dbReference type="SMART" id="SM00220">
    <property type="entry name" value="S_TKc"/>
    <property type="match status" value="1"/>
</dbReference>
<dbReference type="SMART" id="SM00710">
    <property type="entry name" value="PbH1"/>
    <property type="match status" value="7"/>
</dbReference>
<dbReference type="PROSITE" id="PS50011">
    <property type="entry name" value="PROTEIN_KINASE_DOM"/>
    <property type="match status" value="1"/>
</dbReference>
<dbReference type="CDD" id="cd14014">
    <property type="entry name" value="STKc_PknB_like"/>
    <property type="match status" value="1"/>
</dbReference>
<evidence type="ECO:0000256" key="6">
    <source>
        <dbReference type="SAM" id="MobiDB-lite"/>
    </source>
</evidence>
<dbReference type="KEGG" id="rlc:K227x_28490"/>
<dbReference type="InterPro" id="IPR011009">
    <property type="entry name" value="Kinase-like_dom_sf"/>
</dbReference>
<evidence type="ECO:0000256" key="3">
    <source>
        <dbReference type="ARBA" id="ARBA00022777"/>
    </source>
</evidence>
<dbReference type="Pfam" id="PF00069">
    <property type="entry name" value="Pkinase"/>
    <property type="match status" value="1"/>
</dbReference>
<dbReference type="Gene3D" id="1.10.510.10">
    <property type="entry name" value="Transferase(Phosphotransferase) domain 1"/>
    <property type="match status" value="1"/>
</dbReference>
<evidence type="ECO:0000256" key="1">
    <source>
        <dbReference type="ARBA" id="ARBA00022679"/>
    </source>
</evidence>
<feature type="region of interest" description="Disordered" evidence="6">
    <location>
        <begin position="112"/>
        <end position="132"/>
    </location>
</feature>
<dbReference type="EMBL" id="CP036525">
    <property type="protein sequence ID" value="QDT04458.1"/>
    <property type="molecule type" value="Genomic_DNA"/>
</dbReference>
<dbReference type="EC" id="2.7.11.1" evidence="8"/>
<feature type="region of interest" description="Disordered" evidence="6">
    <location>
        <begin position="599"/>
        <end position="637"/>
    </location>
</feature>
<dbReference type="PANTHER" id="PTHR43289">
    <property type="entry name" value="MITOGEN-ACTIVATED PROTEIN KINASE KINASE KINASE 20-RELATED"/>
    <property type="match status" value="1"/>
</dbReference>
<name>A0A517NBS2_9BACT</name>
<gene>
    <name evidence="8" type="primary">pknB_5</name>
    <name evidence="8" type="ORF">K227x_28490</name>
</gene>
<feature type="domain" description="Protein kinase" evidence="7">
    <location>
        <begin position="142"/>
        <end position="401"/>
    </location>
</feature>
<dbReference type="PANTHER" id="PTHR43289:SF34">
    <property type="entry name" value="SERINE_THREONINE-PROTEIN KINASE YBDM-RELATED"/>
    <property type="match status" value="1"/>
</dbReference>
<keyword evidence="1 8" id="KW-0808">Transferase</keyword>
<evidence type="ECO:0000259" key="7">
    <source>
        <dbReference type="PROSITE" id="PS50011"/>
    </source>
</evidence>
<dbReference type="InterPro" id="IPR017441">
    <property type="entry name" value="Protein_kinase_ATP_BS"/>
</dbReference>
<dbReference type="InterPro" id="IPR012334">
    <property type="entry name" value="Pectin_lyas_fold"/>
</dbReference>
<feature type="region of interest" description="Disordered" evidence="6">
    <location>
        <begin position="523"/>
        <end position="547"/>
    </location>
</feature>
<organism evidence="8 9">
    <name type="scientific">Rubripirellula lacrimiformis</name>
    <dbReference type="NCBI Taxonomy" id="1930273"/>
    <lineage>
        <taxon>Bacteria</taxon>
        <taxon>Pseudomonadati</taxon>
        <taxon>Planctomycetota</taxon>
        <taxon>Planctomycetia</taxon>
        <taxon>Pirellulales</taxon>
        <taxon>Pirellulaceae</taxon>
        <taxon>Rubripirellula</taxon>
    </lineage>
</organism>
<dbReference type="PROSITE" id="PS00107">
    <property type="entry name" value="PROTEIN_KINASE_ATP"/>
    <property type="match status" value="1"/>
</dbReference>
<evidence type="ECO:0000313" key="9">
    <source>
        <dbReference type="Proteomes" id="UP000318538"/>
    </source>
</evidence>
<dbReference type="InterPro" id="IPR006626">
    <property type="entry name" value="PbH1"/>
</dbReference>
<dbReference type="SUPFAM" id="SSF56112">
    <property type="entry name" value="Protein kinase-like (PK-like)"/>
    <property type="match status" value="1"/>
</dbReference>
<keyword evidence="9" id="KW-1185">Reference proteome</keyword>
<dbReference type="InterPro" id="IPR000719">
    <property type="entry name" value="Prot_kinase_dom"/>
</dbReference>
<evidence type="ECO:0000313" key="8">
    <source>
        <dbReference type="EMBL" id="QDT04458.1"/>
    </source>
</evidence>
<dbReference type="SUPFAM" id="SSF51126">
    <property type="entry name" value="Pectin lyase-like"/>
    <property type="match status" value="2"/>
</dbReference>
<keyword evidence="4 5" id="KW-0067">ATP-binding</keyword>
<keyword evidence="3 8" id="KW-0418">Kinase</keyword>
<evidence type="ECO:0000256" key="5">
    <source>
        <dbReference type="PROSITE-ProRule" id="PRU10141"/>
    </source>
</evidence>
<evidence type="ECO:0000256" key="2">
    <source>
        <dbReference type="ARBA" id="ARBA00022741"/>
    </source>
</evidence>
<feature type="binding site" evidence="5">
    <location>
        <position position="171"/>
    </location>
    <ligand>
        <name>ATP</name>
        <dbReference type="ChEBI" id="CHEBI:30616"/>
    </ligand>
</feature>